<keyword evidence="5" id="KW-1185">Reference proteome</keyword>
<dbReference type="PANTHER" id="PTHR35530:SF2">
    <property type="entry name" value="BSL4019 PROTEIN"/>
    <property type="match status" value="1"/>
</dbReference>
<dbReference type="InterPro" id="IPR004370">
    <property type="entry name" value="4-OT-like_dom"/>
</dbReference>
<evidence type="ECO:0000256" key="2">
    <source>
        <dbReference type="ARBA" id="ARBA00023235"/>
    </source>
</evidence>
<evidence type="ECO:0000313" key="5">
    <source>
        <dbReference type="Proteomes" id="UP000196239"/>
    </source>
</evidence>
<dbReference type="Pfam" id="PF01361">
    <property type="entry name" value="Tautomerase"/>
    <property type="match status" value="1"/>
</dbReference>
<dbReference type="AlphaFoldDB" id="A0A128A5X3"/>
<dbReference type="Gene3D" id="3.30.429.10">
    <property type="entry name" value="Macrophage Migration Inhibitory Factor"/>
    <property type="match status" value="1"/>
</dbReference>
<keyword evidence="2" id="KW-0413">Isomerase</keyword>
<gene>
    <name evidence="4" type="ORF">NDEV_1987</name>
</gene>
<dbReference type="InterPro" id="IPR014347">
    <property type="entry name" value="Tautomerase/MIF_sf"/>
</dbReference>
<proteinExistence type="inferred from homology"/>
<dbReference type="PANTHER" id="PTHR35530">
    <property type="entry name" value="TAUTOMERASE-RELATED"/>
    <property type="match status" value="1"/>
</dbReference>
<dbReference type="KEGG" id="ndv:NDEV_1987"/>
<accession>A0A128A5X3</accession>
<protein>
    <submittedName>
        <fullName evidence="4">Putative 4-oxalocrotonate tautomerase</fullName>
    </submittedName>
</protein>
<dbReference type="EMBL" id="LN890280">
    <property type="protein sequence ID" value="CUR52749.1"/>
    <property type="molecule type" value="Genomic_DNA"/>
</dbReference>
<evidence type="ECO:0000259" key="3">
    <source>
        <dbReference type="Pfam" id="PF01361"/>
    </source>
</evidence>
<organism evidence="4 5">
    <name type="scientific">Nitrosotalea devaniterrae</name>
    <dbReference type="NCBI Taxonomy" id="1078905"/>
    <lineage>
        <taxon>Archaea</taxon>
        <taxon>Nitrososphaerota</taxon>
        <taxon>Nitrososphaeria</taxon>
        <taxon>Nitrosotaleales</taxon>
        <taxon>Nitrosotaleaceae</taxon>
        <taxon>Nitrosotalea</taxon>
    </lineage>
</organism>
<comment type="similarity">
    <text evidence="1">Belongs to the 4-oxalocrotonate tautomerase family.</text>
</comment>
<evidence type="ECO:0000313" key="4">
    <source>
        <dbReference type="EMBL" id="CUR52749.1"/>
    </source>
</evidence>
<name>A0A128A5X3_9ARCH</name>
<reference evidence="5" key="1">
    <citation type="submission" date="2015-10" db="EMBL/GenBank/DDBJ databases">
        <authorList>
            <person name="Lehtovirta-Morley L.E."/>
            <person name="Vieille C."/>
        </authorList>
    </citation>
    <scope>NUCLEOTIDE SEQUENCE [LARGE SCALE GENOMIC DNA]</scope>
</reference>
<dbReference type="SUPFAM" id="SSF55331">
    <property type="entry name" value="Tautomerase/MIF"/>
    <property type="match status" value="1"/>
</dbReference>
<sequence length="58" mass="6669">MPLITVSMYPGRTEKQKEEYAKAITKSAVEILKTKESHVIVVFEENPKENWYMAGNPL</sequence>
<dbReference type="GO" id="GO:0016853">
    <property type="term" value="F:isomerase activity"/>
    <property type="evidence" value="ECO:0007669"/>
    <property type="project" value="UniProtKB-KW"/>
</dbReference>
<dbReference type="Proteomes" id="UP000196239">
    <property type="component" value="Chromosome 1"/>
</dbReference>
<evidence type="ECO:0000256" key="1">
    <source>
        <dbReference type="ARBA" id="ARBA00006723"/>
    </source>
</evidence>
<feature type="domain" description="4-oxalocrotonate tautomerase-like" evidence="3">
    <location>
        <begin position="2"/>
        <end position="57"/>
    </location>
</feature>